<protein>
    <submittedName>
        <fullName evidence="1">Uncharacterized protein</fullName>
    </submittedName>
</protein>
<dbReference type="AlphaFoldDB" id="A0AAD4GCA2"/>
<organism evidence="1 2">
    <name type="scientific">Boletus edulis BED1</name>
    <dbReference type="NCBI Taxonomy" id="1328754"/>
    <lineage>
        <taxon>Eukaryota</taxon>
        <taxon>Fungi</taxon>
        <taxon>Dikarya</taxon>
        <taxon>Basidiomycota</taxon>
        <taxon>Agaricomycotina</taxon>
        <taxon>Agaricomycetes</taxon>
        <taxon>Agaricomycetidae</taxon>
        <taxon>Boletales</taxon>
        <taxon>Boletineae</taxon>
        <taxon>Boletaceae</taxon>
        <taxon>Boletoideae</taxon>
        <taxon>Boletus</taxon>
    </lineage>
</organism>
<feature type="non-terminal residue" evidence="1">
    <location>
        <position position="1"/>
    </location>
</feature>
<name>A0AAD4GCA2_BOLED</name>
<evidence type="ECO:0000313" key="2">
    <source>
        <dbReference type="Proteomes" id="UP001194468"/>
    </source>
</evidence>
<keyword evidence="2" id="KW-1185">Reference proteome</keyword>
<dbReference type="EMBL" id="WHUW01000026">
    <property type="protein sequence ID" value="KAF8435011.1"/>
    <property type="molecule type" value="Genomic_DNA"/>
</dbReference>
<dbReference type="Proteomes" id="UP001194468">
    <property type="component" value="Unassembled WGS sequence"/>
</dbReference>
<evidence type="ECO:0000313" key="1">
    <source>
        <dbReference type="EMBL" id="KAF8435011.1"/>
    </source>
</evidence>
<reference evidence="1" key="1">
    <citation type="submission" date="2019-10" db="EMBL/GenBank/DDBJ databases">
        <authorList>
            <consortium name="DOE Joint Genome Institute"/>
            <person name="Kuo A."/>
            <person name="Miyauchi S."/>
            <person name="Kiss E."/>
            <person name="Drula E."/>
            <person name="Kohler A."/>
            <person name="Sanchez-Garcia M."/>
            <person name="Andreopoulos B."/>
            <person name="Barry K.W."/>
            <person name="Bonito G."/>
            <person name="Buee M."/>
            <person name="Carver A."/>
            <person name="Chen C."/>
            <person name="Cichocki N."/>
            <person name="Clum A."/>
            <person name="Culley D."/>
            <person name="Crous P.W."/>
            <person name="Fauchery L."/>
            <person name="Girlanda M."/>
            <person name="Hayes R."/>
            <person name="Keri Z."/>
            <person name="LaButti K."/>
            <person name="Lipzen A."/>
            <person name="Lombard V."/>
            <person name="Magnuson J."/>
            <person name="Maillard F."/>
            <person name="Morin E."/>
            <person name="Murat C."/>
            <person name="Nolan M."/>
            <person name="Ohm R."/>
            <person name="Pangilinan J."/>
            <person name="Pereira M."/>
            <person name="Perotto S."/>
            <person name="Peter M."/>
            <person name="Riley R."/>
            <person name="Sitrit Y."/>
            <person name="Stielow B."/>
            <person name="Szollosi G."/>
            <person name="Zifcakova L."/>
            <person name="Stursova M."/>
            <person name="Spatafora J.W."/>
            <person name="Tedersoo L."/>
            <person name="Vaario L.-M."/>
            <person name="Yamada A."/>
            <person name="Yan M."/>
            <person name="Wang P."/>
            <person name="Xu J."/>
            <person name="Bruns T."/>
            <person name="Baldrian P."/>
            <person name="Vilgalys R."/>
            <person name="Henrissat B."/>
            <person name="Grigoriev I.V."/>
            <person name="Hibbett D."/>
            <person name="Nagy L.G."/>
            <person name="Martin F.M."/>
        </authorList>
    </citation>
    <scope>NUCLEOTIDE SEQUENCE</scope>
    <source>
        <strain evidence="1">BED1</strain>
    </source>
</reference>
<sequence>QHSLTHEQLEDAHTLLCVWERNFELFYYQLRHDRIHFVRPAVHQVIHLIPEAFQKGPPICYAQWTMERTIGNLGQQIRQPSKPYANLAQEGVRRSQVNALISIMPELDTSPKGLPRGSIDLGNGYVLLRKRSKYPVSPDNALAQLLRNYLPITQEIIPRFDKWARLLLPNGQIARSTWRETLKSEVNLRVSRNVKFLDGNKVRVGEVQYFTRLAIHSAPEEWSFLDIAILRLYSEPDVDLLRLSSQVLAASLLLDDHFICDIKNIRSVVAMIPRVLTLPGTGVEARYFCMMEKPGVDISDLGVPYSVYSGLGDDEDENG</sequence>
<comment type="caution">
    <text evidence="1">The sequence shown here is derived from an EMBL/GenBank/DDBJ whole genome shotgun (WGS) entry which is preliminary data.</text>
</comment>
<accession>A0AAD4GCA2</accession>
<reference evidence="1" key="2">
    <citation type="journal article" date="2020" name="Nat. Commun.">
        <title>Large-scale genome sequencing of mycorrhizal fungi provides insights into the early evolution of symbiotic traits.</title>
        <authorList>
            <person name="Miyauchi S."/>
            <person name="Kiss E."/>
            <person name="Kuo A."/>
            <person name="Drula E."/>
            <person name="Kohler A."/>
            <person name="Sanchez-Garcia M."/>
            <person name="Morin E."/>
            <person name="Andreopoulos B."/>
            <person name="Barry K.W."/>
            <person name="Bonito G."/>
            <person name="Buee M."/>
            <person name="Carver A."/>
            <person name="Chen C."/>
            <person name="Cichocki N."/>
            <person name="Clum A."/>
            <person name="Culley D."/>
            <person name="Crous P.W."/>
            <person name="Fauchery L."/>
            <person name="Girlanda M."/>
            <person name="Hayes R.D."/>
            <person name="Keri Z."/>
            <person name="LaButti K."/>
            <person name="Lipzen A."/>
            <person name="Lombard V."/>
            <person name="Magnuson J."/>
            <person name="Maillard F."/>
            <person name="Murat C."/>
            <person name="Nolan M."/>
            <person name="Ohm R.A."/>
            <person name="Pangilinan J."/>
            <person name="Pereira M.F."/>
            <person name="Perotto S."/>
            <person name="Peter M."/>
            <person name="Pfister S."/>
            <person name="Riley R."/>
            <person name="Sitrit Y."/>
            <person name="Stielow J.B."/>
            <person name="Szollosi G."/>
            <person name="Zifcakova L."/>
            <person name="Stursova M."/>
            <person name="Spatafora J.W."/>
            <person name="Tedersoo L."/>
            <person name="Vaario L.M."/>
            <person name="Yamada A."/>
            <person name="Yan M."/>
            <person name="Wang P."/>
            <person name="Xu J."/>
            <person name="Bruns T."/>
            <person name="Baldrian P."/>
            <person name="Vilgalys R."/>
            <person name="Dunand C."/>
            <person name="Henrissat B."/>
            <person name="Grigoriev I.V."/>
            <person name="Hibbett D."/>
            <person name="Nagy L.G."/>
            <person name="Martin F.M."/>
        </authorList>
    </citation>
    <scope>NUCLEOTIDE SEQUENCE</scope>
    <source>
        <strain evidence="1">BED1</strain>
    </source>
</reference>
<gene>
    <name evidence="1" type="ORF">L210DRAFT_835623</name>
</gene>
<feature type="non-terminal residue" evidence="1">
    <location>
        <position position="319"/>
    </location>
</feature>
<proteinExistence type="predicted"/>